<name>A0A1L1PMP3_HYDIT</name>
<sequence>MRQLQAWANGLAQAATQYLWPEPPGPAAQGVVVFDHDFGNDGLNPPGHTRGSLLNALKKIYPVDVIHFVALDPACEYPFPRNLAGNAPDGVMLLADDPNDEPRRWDCAREALIEGFKQLNVPYRVVPFNINFADVTWEGEAIFFVNGEKQQGLLFISNAHDLQHYEQIRQAFGAPPYTVYANTNKDQRTMPRTPAGQPGCYDADLGRSAVMTDAKNERSTVAIHEPCFDDGAALNLQPDGRSLHKTRTLSEMMDYLGIGVVSVDENDHLRMVPNLIVSSYEPDKVLLPDPDTSKTMRHQLRTKAGRMPVFGEELLGHPGVTEPPFATHCTTLELPKAPRTTSETLQLENDPAPRDKREL</sequence>
<dbReference type="AlphaFoldDB" id="A0A1L1PMP3"/>
<proteinExistence type="predicted"/>
<protein>
    <submittedName>
        <fullName evidence="2">Uncharacterized protein</fullName>
    </submittedName>
</protein>
<evidence type="ECO:0000313" key="3">
    <source>
        <dbReference type="Proteomes" id="UP000028878"/>
    </source>
</evidence>
<evidence type="ECO:0000256" key="1">
    <source>
        <dbReference type="SAM" id="MobiDB-lite"/>
    </source>
</evidence>
<dbReference type="Proteomes" id="UP000028878">
    <property type="component" value="Unassembled WGS sequence"/>
</dbReference>
<gene>
    <name evidence="2" type="ORF">BN948_02670</name>
</gene>
<organism evidence="2 3">
    <name type="scientific">Hydrogenophaga intermedia</name>
    <dbReference type="NCBI Taxonomy" id="65786"/>
    <lineage>
        <taxon>Bacteria</taxon>
        <taxon>Pseudomonadati</taxon>
        <taxon>Pseudomonadota</taxon>
        <taxon>Betaproteobacteria</taxon>
        <taxon>Burkholderiales</taxon>
        <taxon>Comamonadaceae</taxon>
        <taxon>Hydrogenophaga</taxon>
    </lineage>
</organism>
<dbReference type="EMBL" id="CCAE010000020">
    <property type="protein sequence ID" value="CDN88237.1"/>
    <property type="molecule type" value="Genomic_DNA"/>
</dbReference>
<evidence type="ECO:0000313" key="2">
    <source>
        <dbReference type="EMBL" id="CDN88237.1"/>
    </source>
</evidence>
<accession>A0A1L1PMP3</accession>
<reference evidence="3" key="1">
    <citation type="submission" date="2014-11" db="EMBL/GenBank/DDBJ databases">
        <title>Draft genome sequence of Hydrogenophaga intermedia S1.</title>
        <authorList>
            <person name="Gan H.M."/>
            <person name="Chew T.H."/>
            <person name="Stolz A."/>
        </authorList>
    </citation>
    <scope>NUCLEOTIDE SEQUENCE [LARGE SCALE GENOMIC DNA]</scope>
    <source>
        <strain evidence="3">S1</strain>
    </source>
</reference>
<feature type="region of interest" description="Disordered" evidence="1">
    <location>
        <begin position="333"/>
        <end position="359"/>
    </location>
</feature>
<keyword evidence="3" id="KW-1185">Reference proteome</keyword>